<comment type="caution">
    <text evidence="2">The sequence shown here is derived from an EMBL/GenBank/DDBJ whole genome shotgun (WGS) entry which is preliminary data.</text>
</comment>
<organism evidence="2 3">
    <name type="scientific">Brassica rapa subsp. trilocularis</name>
    <dbReference type="NCBI Taxonomy" id="1813537"/>
    <lineage>
        <taxon>Eukaryota</taxon>
        <taxon>Viridiplantae</taxon>
        <taxon>Streptophyta</taxon>
        <taxon>Embryophyta</taxon>
        <taxon>Tracheophyta</taxon>
        <taxon>Spermatophyta</taxon>
        <taxon>Magnoliopsida</taxon>
        <taxon>eudicotyledons</taxon>
        <taxon>Gunneridae</taxon>
        <taxon>Pentapetalae</taxon>
        <taxon>rosids</taxon>
        <taxon>malvids</taxon>
        <taxon>Brassicales</taxon>
        <taxon>Brassicaceae</taxon>
        <taxon>Brassiceae</taxon>
        <taxon>Brassica</taxon>
    </lineage>
</organism>
<keyword evidence="3" id="KW-1185">Reference proteome</keyword>
<protein>
    <submittedName>
        <fullName evidence="2">Uncharacterized protein</fullName>
    </submittedName>
</protein>
<feature type="compositionally biased region" description="Basic and acidic residues" evidence="1">
    <location>
        <begin position="133"/>
        <end position="152"/>
    </location>
</feature>
<feature type="region of interest" description="Disordered" evidence="1">
    <location>
        <begin position="124"/>
        <end position="152"/>
    </location>
</feature>
<reference evidence="2 3" key="1">
    <citation type="submission" date="2021-03" db="EMBL/GenBank/DDBJ databases">
        <authorList>
            <person name="King G.J."/>
            <person name="Bancroft I."/>
            <person name="Baten A."/>
            <person name="Bloomfield J."/>
            <person name="Borpatragohain P."/>
            <person name="He Z."/>
            <person name="Irish N."/>
            <person name="Irwin J."/>
            <person name="Liu K."/>
            <person name="Mauleon R.P."/>
            <person name="Moore J."/>
            <person name="Morris R."/>
            <person name="Ostergaard L."/>
            <person name="Wang B."/>
            <person name="Wells R."/>
        </authorList>
    </citation>
    <scope>NUCLEOTIDE SEQUENCE [LARGE SCALE GENOMIC DNA]</scope>
    <source>
        <strain evidence="2">R-o-18</strain>
        <tissue evidence="2">Leaf</tissue>
    </source>
</reference>
<dbReference type="EMBL" id="JADBGQ010000005">
    <property type="protein sequence ID" value="KAG5397407.1"/>
    <property type="molecule type" value="Genomic_DNA"/>
</dbReference>
<sequence length="782" mass="89246">MVCWGQNRSRRNQCLKVRKNQHNRFYENLAVKYRPNLNRTTKYRLSEGNGHVSKSAADKLEYGNQTADKPSSIDTRQPSMHTAWSLHSDRARAKARSLRSDRAIVPLGRYVVTELEPKLGRYIATERSSSSRPSDRPARSLHSDRARAKARSLRSDRAIVPLGRYVVTELEPKLGHYVATERSSLSDRYVATELEPKLGRYVATERSSRSVATDRAIVPLGRYIATELSPARSLRSDRALVPLGRYEATGLEPKFGRCVAIEPFRTSIRHQFLHSRQNLRMLSPEDRSKLSPCPSYDFPNQKPVNHSLVYAWSTRKDKCQVSADKYGSFEDNCEDRENGISPFLCYDCLRAEDLVSITGTQLLDELAQAVRSLVQLYQLNYVRLDPRKGYFPYLNGNRQCKFRFPLFGARRRGGYGLLLLMATKRLIETMFGYMKDKLAALTAPMANAYANAVVFNKIENLVATFRHRKSTKTSSRFLPVNKKGNDKSYQNPVNKSRCIRVLPKHVFRKHFGRIKLETQQNDYTARSLRSDRAHTLLGRYVATEHTRCSRPSTHTLLGRYVATEHSHAARSLRSDRAHTLLGRYVATEHSHAARSLHSDRGCTLLGRYVATKHAHAARSLRSDRAHTQLGRYVVTELKPTLHSLRSDLSDCPPLGSLLNPRRNAFRFVSIEVSVEILRRKQRPVRPQKGPPLGCLLNLRRNAFRFVSIGVSVEILRRKQRPVRPQKGPPLGCFLNPRRNAFRFVSIGVSVEILRRKQVGRFSACFHSLRSDLSDCQSLRSDL</sequence>
<name>A0ABQ7MFK7_BRACM</name>
<gene>
    <name evidence="2" type="primary">A05g504650.1_BraROA</name>
    <name evidence="2" type="ORF">IGI04_019221</name>
</gene>
<evidence type="ECO:0000313" key="2">
    <source>
        <dbReference type="EMBL" id="KAG5397407.1"/>
    </source>
</evidence>
<evidence type="ECO:0000256" key="1">
    <source>
        <dbReference type="SAM" id="MobiDB-lite"/>
    </source>
</evidence>
<dbReference type="Proteomes" id="UP000823674">
    <property type="component" value="Chromosome A05"/>
</dbReference>
<accession>A0ABQ7MFK7</accession>
<proteinExistence type="predicted"/>
<evidence type="ECO:0000313" key="3">
    <source>
        <dbReference type="Proteomes" id="UP000823674"/>
    </source>
</evidence>
<feature type="region of interest" description="Disordered" evidence="1">
    <location>
        <begin position="45"/>
        <end position="80"/>
    </location>
</feature>
<feature type="compositionally biased region" description="Polar residues" evidence="1">
    <location>
        <begin position="63"/>
        <end position="80"/>
    </location>
</feature>